<dbReference type="InterPro" id="IPR051061">
    <property type="entry name" value="Zinc_finger_trans_reg"/>
</dbReference>
<feature type="domain" description="C2H2-type" evidence="6">
    <location>
        <begin position="201"/>
        <end position="230"/>
    </location>
</feature>
<keyword evidence="4" id="KW-0862">Zinc</keyword>
<dbReference type="FunFam" id="3.30.160.60:FF:000072">
    <property type="entry name" value="zinc finger protein 143 isoform X1"/>
    <property type="match status" value="1"/>
</dbReference>
<dbReference type="SMART" id="SM00355">
    <property type="entry name" value="ZnF_C2H2"/>
    <property type="match status" value="6"/>
</dbReference>
<dbReference type="Proteomes" id="UP001153636">
    <property type="component" value="Chromosome 3"/>
</dbReference>
<dbReference type="AlphaFoldDB" id="A0A9P0GFP6"/>
<dbReference type="PANTHER" id="PTHR46179:SF25">
    <property type="entry name" value="METAL RESPONSE ELEMENT-BINDING TRANSCRIPTION FACTOR-1, ISOFORM C"/>
    <property type="match status" value="1"/>
</dbReference>
<evidence type="ECO:0000259" key="6">
    <source>
        <dbReference type="PROSITE" id="PS50157"/>
    </source>
</evidence>
<evidence type="ECO:0000313" key="8">
    <source>
        <dbReference type="Proteomes" id="UP001153636"/>
    </source>
</evidence>
<dbReference type="FunFam" id="3.30.160.60:FF:000446">
    <property type="entry name" value="Zinc finger protein"/>
    <property type="match status" value="1"/>
</dbReference>
<dbReference type="OrthoDB" id="6145499at2759"/>
<feature type="domain" description="C2H2-type" evidence="6">
    <location>
        <begin position="231"/>
        <end position="260"/>
    </location>
</feature>
<dbReference type="FunFam" id="3.30.160.60:FF:000125">
    <property type="entry name" value="Putative zinc finger protein 143"/>
    <property type="match status" value="1"/>
</dbReference>
<dbReference type="FunFam" id="3.30.160.60:FF:000370">
    <property type="entry name" value="Metal regulatory transcription factor 1"/>
    <property type="match status" value="1"/>
</dbReference>
<dbReference type="FunFam" id="3.30.160.60:FF:000349">
    <property type="entry name" value="metal regulatory transcription factor 1"/>
    <property type="match status" value="1"/>
</dbReference>
<feature type="domain" description="C2H2-type" evidence="6">
    <location>
        <begin position="142"/>
        <end position="171"/>
    </location>
</feature>
<protein>
    <recommendedName>
        <fullName evidence="6">C2H2-type domain-containing protein</fullName>
    </recommendedName>
</protein>
<dbReference type="FunFam" id="3.30.160.60:FF:000397">
    <property type="entry name" value="Metal regulatory transcription factor 1"/>
    <property type="match status" value="1"/>
</dbReference>
<evidence type="ECO:0000256" key="2">
    <source>
        <dbReference type="ARBA" id="ARBA00022737"/>
    </source>
</evidence>
<evidence type="ECO:0000256" key="4">
    <source>
        <dbReference type="ARBA" id="ARBA00022833"/>
    </source>
</evidence>
<keyword evidence="2" id="KW-0677">Repeat</keyword>
<feature type="domain" description="C2H2-type" evidence="6">
    <location>
        <begin position="172"/>
        <end position="201"/>
    </location>
</feature>
<evidence type="ECO:0000313" key="7">
    <source>
        <dbReference type="EMBL" id="CAH1109146.1"/>
    </source>
</evidence>
<dbReference type="Gene3D" id="3.30.160.60">
    <property type="entry name" value="Classic Zinc Finger"/>
    <property type="match status" value="6"/>
</dbReference>
<organism evidence="7 8">
    <name type="scientific">Psylliodes chrysocephalus</name>
    <dbReference type="NCBI Taxonomy" id="3402493"/>
    <lineage>
        <taxon>Eukaryota</taxon>
        <taxon>Metazoa</taxon>
        <taxon>Ecdysozoa</taxon>
        <taxon>Arthropoda</taxon>
        <taxon>Hexapoda</taxon>
        <taxon>Insecta</taxon>
        <taxon>Pterygota</taxon>
        <taxon>Neoptera</taxon>
        <taxon>Endopterygota</taxon>
        <taxon>Coleoptera</taxon>
        <taxon>Polyphaga</taxon>
        <taxon>Cucujiformia</taxon>
        <taxon>Chrysomeloidea</taxon>
        <taxon>Chrysomelidae</taxon>
        <taxon>Galerucinae</taxon>
        <taxon>Alticini</taxon>
        <taxon>Psylliodes</taxon>
    </lineage>
</organism>
<evidence type="ECO:0000256" key="5">
    <source>
        <dbReference type="PROSITE-ProRule" id="PRU00042"/>
    </source>
</evidence>
<keyword evidence="1" id="KW-0479">Metal-binding</keyword>
<evidence type="ECO:0000256" key="3">
    <source>
        <dbReference type="ARBA" id="ARBA00022771"/>
    </source>
</evidence>
<proteinExistence type="predicted"/>
<dbReference type="EMBL" id="OV651815">
    <property type="protein sequence ID" value="CAH1109146.1"/>
    <property type="molecule type" value="Genomic_DNA"/>
</dbReference>
<dbReference type="SUPFAM" id="SSF57667">
    <property type="entry name" value="beta-beta-alpha zinc fingers"/>
    <property type="match status" value="4"/>
</dbReference>
<feature type="domain" description="C2H2-type" evidence="6">
    <location>
        <begin position="112"/>
        <end position="141"/>
    </location>
</feature>
<dbReference type="Pfam" id="PF00096">
    <property type="entry name" value="zf-C2H2"/>
    <property type="match status" value="6"/>
</dbReference>
<gene>
    <name evidence="7" type="ORF">PSYICH_LOCUS9508</name>
</gene>
<keyword evidence="8" id="KW-1185">Reference proteome</keyword>
<reference evidence="7" key="1">
    <citation type="submission" date="2022-01" db="EMBL/GenBank/DDBJ databases">
        <authorList>
            <person name="King R."/>
        </authorList>
    </citation>
    <scope>NUCLEOTIDE SEQUENCE</scope>
</reference>
<sequence>MTSWIGKVENQLHQNEQFDNNIVLTHDLQDCLDESLDFNFNKVYSDSDNISLDNKTDTKEQNGFVQHTISLDEICMQISPGSSDRMPNDPSHATLTITSTDPDTKETTINRFQCDYDGCSRTYSTVGNLRTHLKTHKGEYRFKCSEPSCGKAFLTSYSLKIHIRVHTKVKPFECTEDGCDKAFNTRYRLRAHERLHNGKTFNCESDGCNKFFTTLSDLKKHIRTHTREKPYKCTVTSCGKAFTASHHLKTHVRIHTGEKPYACNESIECNRAFSTQHSLKSHIKTHQRHEKYYNPEITAKLETSSQIKSEGTITVPIENSENHYSSIQEHNLESSDVENLLMENPTQPSITFENIYYNVAPTTSDTLLNNNYVFTQIMPEKHAAVIEEEFEMANRLKDYATVTTENVPLQLLYNIGTENIENVKENETLINTRDELDGNTVISEFQNTGITLDNIDIKNLPNLDEDTTAMNQQPKIRIIANKRILPTQNVQNSQTTSDILLDATNILSEDSGNQSDWMDLVNSAAQLDIEKQNGATNELDSYLVLDLNDDINLTNASNADLTLKKENATIQNLSSSENIEVHPTSTNWNNNNQSNCCGNPAACYNNNNNNYEGVSPNLANNIVPSASIQLNSLPVPSENLSNILNIAQTQLLGCKTKPNSAHTCADKGEQCCVVVCLKTIDQLKQMLSLAAGCNNFQTLSLGCVKSSNCGV</sequence>
<dbReference type="InterPro" id="IPR036236">
    <property type="entry name" value="Znf_C2H2_sf"/>
</dbReference>
<dbReference type="PROSITE" id="PS00028">
    <property type="entry name" value="ZINC_FINGER_C2H2_1"/>
    <property type="match status" value="5"/>
</dbReference>
<name>A0A9P0GFP6_9CUCU</name>
<dbReference type="PROSITE" id="PS50157">
    <property type="entry name" value="ZINC_FINGER_C2H2_2"/>
    <property type="match status" value="6"/>
</dbReference>
<dbReference type="GO" id="GO:0005634">
    <property type="term" value="C:nucleus"/>
    <property type="evidence" value="ECO:0007669"/>
    <property type="project" value="TreeGrafter"/>
</dbReference>
<feature type="domain" description="C2H2-type" evidence="6">
    <location>
        <begin position="261"/>
        <end position="291"/>
    </location>
</feature>
<dbReference type="PANTHER" id="PTHR46179">
    <property type="entry name" value="ZINC FINGER PROTEIN"/>
    <property type="match status" value="1"/>
</dbReference>
<accession>A0A9P0GFP6</accession>
<evidence type="ECO:0000256" key="1">
    <source>
        <dbReference type="ARBA" id="ARBA00022723"/>
    </source>
</evidence>
<dbReference type="GO" id="GO:0006357">
    <property type="term" value="P:regulation of transcription by RNA polymerase II"/>
    <property type="evidence" value="ECO:0007669"/>
    <property type="project" value="TreeGrafter"/>
</dbReference>
<dbReference type="GO" id="GO:0008270">
    <property type="term" value="F:zinc ion binding"/>
    <property type="evidence" value="ECO:0007669"/>
    <property type="project" value="UniProtKB-KW"/>
</dbReference>
<dbReference type="InterPro" id="IPR013087">
    <property type="entry name" value="Znf_C2H2_type"/>
</dbReference>
<keyword evidence="3 5" id="KW-0863">Zinc-finger</keyword>